<dbReference type="Proteomes" id="UP000002774">
    <property type="component" value="Chromosome"/>
</dbReference>
<accession>H1YH53</accession>
<protein>
    <submittedName>
        <fullName evidence="1">Uncharacterized protein</fullName>
    </submittedName>
</protein>
<reference evidence="1" key="1">
    <citation type="submission" date="2011-09" db="EMBL/GenBank/DDBJ databases">
        <title>The permanent draft genome of Mucilaginibacter paludis DSM 18603.</title>
        <authorList>
            <consortium name="US DOE Joint Genome Institute (JGI-PGF)"/>
            <person name="Lucas S."/>
            <person name="Han J."/>
            <person name="Lapidus A."/>
            <person name="Bruce D."/>
            <person name="Goodwin L."/>
            <person name="Pitluck S."/>
            <person name="Peters L."/>
            <person name="Kyrpides N."/>
            <person name="Mavromatis K."/>
            <person name="Ivanova N."/>
            <person name="Mikhailova N."/>
            <person name="Held B."/>
            <person name="Detter J.C."/>
            <person name="Tapia R."/>
            <person name="Han C."/>
            <person name="Land M."/>
            <person name="Hauser L."/>
            <person name="Markowitz V."/>
            <person name="Cheng J.-F."/>
            <person name="Hugenholtz P."/>
            <person name="Woyke T."/>
            <person name="Wu D."/>
            <person name="Tindall B."/>
            <person name="Brambilla E."/>
            <person name="Klenk H.-P."/>
            <person name="Eisen J.A."/>
        </authorList>
    </citation>
    <scope>NUCLEOTIDE SEQUENCE [LARGE SCALE GENOMIC DNA]</scope>
    <source>
        <strain evidence="1">DSM 18603</strain>
    </source>
</reference>
<evidence type="ECO:0000313" key="2">
    <source>
        <dbReference type="Proteomes" id="UP000002774"/>
    </source>
</evidence>
<dbReference type="EMBL" id="CM001403">
    <property type="protein sequence ID" value="EHQ24555.1"/>
    <property type="molecule type" value="Genomic_DNA"/>
</dbReference>
<gene>
    <name evidence="1" type="ORF">Mucpa_0359</name>
</gene>
<keyword evidence="2" id="KW-1185">Reference proteome</keyword>
<organism evidence="1 2">
    <name type="scientific">Mucilaginibacter paludis DSM 18603</name>
    <dbReference type="NCBI Taxonomy" id="714943"/>
    <lineage>
        <taxon>Bacteria</taxon>
        <taxon>Pseudomonadati</taxon>
        <taxon>Bacteroidota</taxon>
        <taxon>Sphingobacteriia</taxon>
        <taxon>Sphingobacteriales</taxon>
        <taxon>Sphingobacteriaceae</taxon>
        <taxon>Mucilaginibacter</taxon>
    </lineage>
</organism>
<sequence length="263" mass="29468">MSVVKFEQAGQLTVYEALNGKIIKHCSLEELADTVSESIENAWFDLGLRQPAEAGNKDKDLLKIKIIAEINACFSTLTLAEVKLAIRNGTRGHYGETFGLTVIGVAKWLAAYMMHQSRAEAKLQKKRLAEPPPQPPTAAQLQQLKRQNIINAYACYRQTGQYFDVANRVYNNLDQMGLIPFTTPQKREFVQLAIRQAKEQANPLRGRNSQERAAFRKASRQLLELEQTGEINQHAAIIADAKRLALNAFFEQLAASGEELLID</sequence>
<dbReference type="OrthoDB" id="790160at2"/>
<dbReference type="STRING" id="714943.Mucpa_0359"/>
<dbReference type="AlphaFoldDB" id="H1YH53"/>
<dbReference type="HOGENOM" id="CLU_1056970_0_0_10"/>
<evidence type="ECO:0000313" key="1">
    <source>
        <dbReference type="EMBL" id="EHQ24555.1"/>
    </source>
</evidence>
<proteinExistence type="predicted"/>
<dbReference type="RefSeq" id="WP_008504101.1">
    <property type="nucleotide sequence ID" value="NZ_CM001403.1"/>
</dbReference>
<dbReference type="eggNOG" id="ENOG5033HMK">
    <property type="taxonomic scope" value="Bacteria"/>
</dbReference>
<name>H1YH53_9SPHI</name>